<dbReference type="EMBL" id="JBHTKI010000018">
    <property type="protein sequence ID" value="MFD1032133.1"/>
    <property type="molecule type" value="Genomic_DNA"/>
</dbReference>
<dbReference type="RefSeq" id="WP_144841655.1">
    <property type="nucleotide sequence ID" value="NZ_JBHTKI010000018.1"/>
</dbReference>
<reference evidence="3" key="1">
    <citation type="journal article" date="2019" name="Int. J. Syst. Evol. Microbiol.">
        <title>The Global Catalogue of Microorganisms (GCM) 10K type strain sequencing project: providing services to taxonomists for standard genome sequencing and annotation.</title>
        <authorList>
            <consortium name="The Broad Institute Genomics Platform"/>
            <consortium name="The Broad Institute Genome Sequencing Center for Infectious Disease"/>
            <person name="Wu L."/>
            <person name="Ma J."/>
        </authorList>
    </citation>
    <scope>NUCLEOTIDE SEQUENCE [LARGE SCALE GENOMIC DNA]</scope>
    <source>
        <strain evidence="3">CCUG 56756</strain>
    </source>
</reference>
<evidence type="ECO:0000313" key="2">
    <source>
        <dbReference type="EMBL" id="MFD1032133.1"/>
    </source>
</evidence>
<sequence>MLKKVFSILSSLCFVFIILPLILPDSPNGFNVMDAILNVHLLLPLILGVAGIIFGVIGVKGQVRLYLVFLNVFVLGFYIFATLIGLFGFKEP</sequence>
<keyword evidence="1" id="KW-1133">Transmembrane helix</keyword>
<dbReference type="Proteomes" id="UP001597109">
    <property type="component" value="Unassembled WGS sequence"/>
</dbReference>
<feature type="transmembrane region" description="Helical" evidence="1">
    <location>
        <begin position="35"/>
        <end position="59"/>
    </location>
</feature>
<proteinExistence type="predicted"/>
<organism evidence="2 3">
    <name type="scientific">Metaplanococcus flavidus</name>
    <dbReference type="NCBI Taxonomy" id="569883"/>
    <lineage>
        <taxon>Bacteria</taxon>
        <taxon>Bacillati</taxon>
        <taxon>Bacillota</taxon>
        <taxon>Bacilli</taxon>
        <taxon>Bacillales</taxon>
        <taxon>Caryophanaceae</taxon>
        <taxon>Metaplanococcus</taxon>
    </lineage>
</organism>
<protein>
    <submittedName>
        <fullName evidence="2">Uncharacterized protein</fullName>
    </submittedName>
</protein>
<keyword evidence="1" id="KW-0472">Membrane</keyword>
<comment type="caution">
    <text evidence="2">The sequence shown here is derived from an EMBL/GenBank/DDBJ whole genome shotgun (WGS) entry which is preliminary data.</text>
</comment>
<feature type="transmembrane region" description="Helical" evidence="1">
    <location>
        <begin position="66"/>
        <end position="89"/>
    </location>
</feature>
<name>A0ABW3LF39_9BACL</name>
<keyword evidence="1" id="KW-0812">Transmembrane</keyword>
<gene>
    <name evidence="2" type="ORF">ACFQ1X_11900</name>
</gene>
<evidence type="ECO:0000313" key="3">
    <source>
        <dbReference type="Proteomes" id="UP001597109"/>
    </source>
</evidence>
<accession>A0ABW3LF39</accession>
<keyword evidence="3" id="KW-1185">Reference proteome</keyword>
<feature type="transmembrane region" description="Helical" evidence="1">
    <location>
        <begin position="5"/>
        <end position="23"/>
    </location>
</feature>
<evidence type="ECO:0000256" key="1">
    <source>
        <dbReference type="SAM" id="Phobius"/>
    </source>
</evidence>